<dbReference type="Proteomes" id="UP000305362">
    <property type="component" value="Unassembled WGS sequence"/>
</dbReference>
<feature type="transmembrane region" description="Helical" evidence="7">
    <location>
        <begin position="75"/>
        <end position="92"/>
    </location>
</feature>
<dbReference type="Pfam" id="PF01490">
    <property type="entry name" value="Aa_trans"/>
    <property type="match status" value="1"/>
</dbReference>
<feature type="transmembrane region" description="Helical" evidence="7">
    <location>
        <begin position="415"/>
        <end position="442"/>
    </location>
</feature>
<evidence type="ECO:0000256" key="6">
    <source>
        <dbReference type="SAM" id="MobiDB-lite"/>
    </source>
</evidence>
<dbReference type="GO" id="GO:0015179">
    <property type="term" value="F:L-amino acid transmembrane transporter activity"/>
    <property type="evidence" value="ECO:0007669"/>
    <property type="project" value="TreeGrafter"/>
</dbReference>
<feature type="transmembrane region" description="Helical" evidence="7">
    <location>
        <begin position="183"/>
        <end position="201"/>
    </location>
</feature>
<dbReference type="Gene3D" id="1.20.1740.10">
    <property type="entry name" value="Amino acid/polyamine transporter I"/>
    <property type="match status" value="1"/>
</dbReference>
<proteinExistence type="inferred from homology"/>
<evidence type="ECO:0000259" key="8">
    <source>
        <dbReference type="Pfam" id="PF01490"/>
    </source>
</evidence>
<feature type="transmembrane region" description="Helical" evidence="7">
    <location>
        <begin position="334"/>
        <end position="355"/>
    </location>
</feature>
<evidence type="ECO:0000256" key="2">
    <source>
        <dbReference type="ARBA" id="ARBA00008066"/>
    </source>
</evidence>
<feature type="transmembrane region" description="Helical" evidence="7">
    <location>
        <begin position="99"/>
        <end position="122"/>
    </location>
</feature>
<dbReference type="PANTHER" id="PTHR22950:SF479">
    <property type="entry name" value="AMINO ACID TRANSPORTER (EUROFUNG)-RELATED"/>
    <property type="match status" value="1"/>
</dbReference>
<keyword evidence="5 7" id="KW-0472">Membrane</keyword>
<comment type="caution">
    <text evidence="9">The sequence shown here is derived from an EMBL/GenBank/DDBJ whole genome shotgun (WGS) entry which is preliminary data.</text>
</comment>
<gene>
    <name evidence="9" type="ORF">E3Q03_00639</name>
</gene>
<dbReference type="EMBL" id="SPRV01000004">
    <property type="protein sequence ID" value="TIC71049.1"/>
    <property type="molecule type" value="Genomic_DNA"/>
</dbReference>
<organism evidence="9 10">
    <name type="scientific">Wallemia mellicola</name>
    <dbReference type="NCBI Taxonomy" id="1708541"/>
    <lineage>
        <taxon>Eukaryota</taxon>
        <taxon>Fungi</taxon>
        <taxon>Dikarya</taxon>
        <taxon>Basidiomycota</taxon>
        <taxon>Wallemiomycotina</taxon>
        <taxon>Wallemiomycetes</taxon>
        <taxon>Wallemiales</taxon>
        <taxon>Wallemiaceae</taxon>
        <taxon>Wallemia</taxon>
    </lineage>
</organism>
<feature type="transmembrane region" description="Helical" evidence="7">
    <location>
        <begin position="463"/>
        <end position="484"/>
    </location>
</feature>
<feature type="domain" description="Amino acid transporter transmembrane" evidence="8">
    <location>
        <begin position="76"/>
        <end position="478"/>
    </location>
</feature>
<dbReference type="PANTHER" id="PTHR22950">
    <property type="entry name" value="AMINO ACID TRANSPORTER"/>
    <property type="match status" value="1"/>
</dbReference>
<sequence>MGEPLEKDSVESDTERGTVDKTRVYANDKPVVEIDAFEQNKNNSDYQEFKTLDLYSHNCRLVSNSIIQFDSSNKLLAALLLAETLALGVLNFPKIASEIGVVPTIIATIGLACLAWVTGYILVDFKVNHPSVMSFADVGQLIGGPILKWVLLTGVLLSGIFISASHTNSGGTALLEMSSNARCSVLLGLCIALLCFIFTIPRKYEHTAYAAFISCFSIVVACLITIIACGVNRDSWGNSNGEVTWKAFNNPGLVGVINSFTEIVFAYGGHAFIFSATADKEMKNPNDFKKSLAVVQVVSTAFYITIGVGVYVLVGDANVVSPALSIPSHKVETIAYAIAMISIIVSGIIPVLTGLKQLWLELFRGKPMLTSNSWKANALWVFMAFITWMIGKRVLSSLFFSDKPQGFILSQLIPFFSSLISIVASVTIVWFTYGLSGVIWLAENKKHCYKSPSGWFVNRQKRCMAVFSILIIFLAVVITPLGVYGSAGSIKEGYNEGSYSHPFACKAN</sequence>
<reference evidence="9 10" key="1">
    <citation type="submission" date="2019-03" db="EMBL/GenBank/DDBJ databases">
        <title>Sequencing 25 genomes of Wallemia mellicola.</title>
        <authorList>
            <person name="Gostincar C."/>
        </authorList>
    </citation>
    <scope>NUCLEOTIDE SEQUENCE [LARGE SCALE GENOMIC DNA]</scope>
    <source>
        <strain evidence="9 10">EXF-1277</strain>
    </source>
</reference>
<accession>A0AB74KIC4</accession>
<feature type="transmembrane region" description="Helical" evidence="7">
    <location>
        <begin position="207"/>
        <end position="231"/>
    </location>
</feature>
<evidence type="ECO:0000256" key="1">
    <source>
        <dbReference type="ARBA" id="ARBA00004141"/>
    </source>
</evidence>
<keyword evidence="4 7" id="KW-1133">Transmembrane helix</keyword>
<feature type="region of interest" description="Disordered" evidence="6">
    <location>
        <begin position="1"/>
        <end position="21"/>
    </location>
</feature>
<protein>
    <recommendedName>
        <fullName evidence="8">Amino acid transporter transmembrane domain-containing protein</fullName>
    </recommendedName>
</protein>
<dbReference type="AlphaFoldDB" id="A0AB74KIC4"/>
<evidence type="ECO:0000313" key="10">
    <source>
        <dbReference type="Proteomes" id="UP000305362"/>
    </source>
</evidence>
<comment type="similarity">
    <text evidence="2">Belongs to the amino acid/polyamine transporter 2 family.</text>
</comment>
<dbReference type="GO" id="GO:0016020">
    <property type="term" value="C:membrane"/>
    <property type="evidence" value="ECO:0007669"/>
    <property type="project" value="UniProtKB-SubCell"/>
</dbReference>
<comment type="subcellular location">
    <subcellularLocation>
        <location evidence="1">Membrane</location>
        <topology evidence="1">Multi-pass membrane protein</topology>
    </subcellularLocation>
</comment>
<evidence type="ECO:0000256" key="7">
    <source>
        <dbReference type="SAM" id="Phobius"/>
    </source>
</evidence>
<feature type="transmembrane region" description="Helical" evidence="7">
    <location>
        <begin position="142"/>
        <end position="162"/>
    </location>
</feature>
<evidence type="ECO:0000256" key="4">
    <source>
        <dbReference type="ARBA" id="ARBA00022989"/>
    </source>
</evidence>
<feature type="transmembrane region" description="Helical" evidence="7">
    <location>
        <begin position="376"/>
        <end position="395"/>
    </location>
</feature>
<name>A0AB74KIC4_9BASI</name>
<evidence type="ECO:0000313" key="9">
    <source>
        <dbReference type="EMBL" id="TIC71049.1"/>
    </source>
</evidence>
<keyword evidence="3 7" id="KW-0812">Transmembrane</keyword>
<dbReference type="InterPro" id="IPR013057">
    <property type="entry name" value="AA_transpt_TM"/>
</dbReference>
<evidence type="ECO:0000256" key="3">
    <source>
        <dbReference type="ARBA" id="ARBA00022692"/>
    </source>
</evidence>
<evidence type="ECO:0000256" key="5">
    <source>
        <dbReference type="ARBA" id="ARBA00023136"/>
    </source>
</evidence>
<feature type="transmembrane region" description="Helical" evidence="7">
    <location>
        <begin position="292"/>
        <end position="314"/>
    </location>
</feature>